<dbReference type="EMBL" id="SGJB01000001">
    <property type="protein sequence ID" value="TQQ85824.1"/>
    <property type="molecule type" value="Genomic_DNA"/>
</dbReference>
<evidence type="ECO:0000256" key="3">
    <source>
        <dbReference type="ARBA" id="ARBA00005300"/>
    </source>
</evidence>
<comment type="catalytic activity">
    <reaction evidence="1">
        <text>Endonucleolytic cleavage to 5'-phosphomonoester.</text>
        <dbReference type="EC" id="3.1.26.4"/>
    </reaction>
</comment>
<evidence type="ECO:0000256" key="4">
    <source>
        <dbReference type="ARBA" id="ARBA00012180"/>
    </source>
</evidence>
<dbReference type="GO" id="GO:0003676">
    <property type="term" value="F:nucleic acid binding"/>
    <property type="evidence" value="ECO:0007669"/>
    <property type="project" value="InterPro"/>
</dbReference>
<comment type="caution">
    <text evidence="11">The sequence shown here is derived from an EMBL/GenBank/DDBJ whole genome shotgun (WGS) entry which is preliminary data.</text>
</comment>
<dbReference type="InterPro" id="IPR050092">
    <property type="entry name" value="RNase_H"/>
</dbReference>
<dbReference type="SUPFAM" id="SSF53098">
    <property type="entry name" value="Ribonuclease H-like"/>
    <property type="match status" value="1"/>
</dbReference>
<keyword evidence="11" id="KW-0808">Transferase</keyword>
<proteinExistence type="inferred from homology"/>
<dbReference type="AlphaFoldDB" id="A0A544QYP4"/>
<dbReference type="Pfam" id="PF00075">
    <property type="entry name" value="RNase_H"/>
    <property type="match status" value="1"/>
</dbReference>
<dbReference type="SUPFAM" id="SSF55658">
    <property type="entry name" value="L9 N-domain-like"/>
    <property type="match status" value="1"/>
</dbReference>
<evidence type="ECO:0000256" key="1">
    <source>
        <dbReference type="ARBA" id="ARBA00000077"/>
    </source>
</evidence>
<evidence type="ECO:0000313" key="12">
    <source>
        <dbReference type="Proteomes" id="UP000317863"/>
    </source>
</evidence>
<dbReference type="InterPro" id="IPR036397">
    <property type="entry name" value="RNaseH_sf"/>
</dbReference>
<comment type="similarity">
    <text evidence="3">Belongs to the RNase H family.</text>
</comment>
<dbReference type="Pfam" id="PF01693">
    <property type="entry name" value="Cauli_VI"/>
    <property type="match status" value="1"/>
</dbReference>
<dbReference type="GO" id="GO:0004523">
    <property type="term" value="F:RNA-DNA hybrid ribonuclease activity"/>
    <property type="evidence" value="ECO:0007669"/>
    <property type="project" value="UniProtKB-EC"/>
</dbReference>
<keyword evidence="5" id="KW-0540">Nuclease</keyword>
<dbReference type="RefSeq" id="WP_142535051.1">
    <property type="nucleotide sequence ID" value="NZ_SGJB01000001.1"/>
</dbReference>
<feature type="domain" description="RNase H type-1" evidence="10">
    <location>
        <begin position="59"/>
        <end position="197"/>
    </location>
</feature>
<sequence>MAKKKFYGVRKGYKTGIFDSWDECKRHISGYKGAEFKGFTTYEEAEQFVYPENKNTKLEGDYIEAYVDGSYEHSIKRYGSGIVILKNGEIVHKKYFGGNSPEYVTMRNVAGEIMASEYAMNYCIENNEKNLILYYDYKGIENWCTGEWKANKEGTIKYKDFYNKIKGKLNVRFVKVAAHSGNKYNDIADELAKNGVLDSCV</sequence>
<dbReference type="InterPro" id="IPR009027">
    <property type="entry name" value="Ribosomal_bL9/RNase_H1_N"/>
</dbReference>
<dbReference type="CDD" id="cd09277">
    <property type="entry name" value="RNase_HI_bacteria_like"/>
    <property type="match status" value="1"/>
</dbReference>
<dbReference type="InterPro" id="IPR002156">
    <property type="entry name" value="RNaseH_domain"/>
</dbReference>
<dbReference type="InterPro" id="IPR037056">
    <property type="entry name" value="RNase_H1_N_sf"/>
</dbReference>
<evidence type="ECO:0000256" key="8">
    <source>
        <dbReference type="ARBA" id="ARBA00022801"/>
    </source>
</evidence>
<dbReference type="GO" id="GO:0043137">
    <property type="term" value="P:DNA replication, removal of RNA primer"/>
    <property type="evidence" value="ECO:0007669"/>
    <property type="project" value="TreeGrafter"/>
</dbReference>
<dbReference type="PANTHER" id="PTHR10642:SF26">
    <property type="entry name" value="RIBONUCLEASE H1"/>
    <property type="match status" value="1"/>
</dbReference>
<evidence type="ECO:0000256" key="2">
    <source>
        <dbReference type="ARBA" id="ARBA00001946"/>
    </source>
</evidence>
<dbReference type="Gene3D" id="3.30.420.10">
    <property type="entry name" value="Ribonuclease H-like superfamily/Ribonuclease H"/>
    <property type="match status" value="1"/>
</dbReference>
<dbReference type="GO" id="GO:0003964">
    <property type="term" value="F:RNA-directed DNA polymerase activity"/>
    <property type="evidence" value="ECO:0007669"/>
    <property type="project" value="UniProtKB-KW"/>
</dbReference>
<accession>A0A544QYP4</accession>
<gene>
    <name evidence="11" type="ORF">EXD82_01010</name>
</gene>
<dbReference type="OrthoDB" id="9811552at2"/>
<keyword evidence="9" id="KW-0460">Magnesium</keyword>
<dbReference type="GO" id="GO:0046872">
    <property type="term" value="F:metal ion binding"/>
    <property type="evidence" value="ECO:0007669"/>
    <property type="project" value="UniProtKB-KW"/>
</dbReference>
<evidence type="ECO:0000256" key="6">
    <source>
        <dbReference type="ARBA" id="ARBA00022723"/>
    </source>
</evidence>
<comment type="cofactor">
    <cofactor evidence="2">
        <name>Mg(2+)</name>
        <dbReference type="ChEBI" id="CHEBI:18420"/>
    </cofactor>
</comment>
<dbReference type="Proteomes" id="UP000317863">
    <property type="component" value="Unassembled WGS sequence"/>
</dbReference>
<organism evidence="11 12">
    <name type="scientific">Peptacetobacter hominis</name>
    <dbReference type="NCBI Taxonomy" id="2743610"/>
    <lineage>
        <taxon>Bacteria</taxon>
        <taxon>Bacillati</taxon>
        <taxon>Bacillota</taxon>
        <taxon>Clostridia</taxon>
        <taxon>Peptostreptococcales</taxon>
        <taxon>Peptostreptococcaceae</taxon>
        <taxon>Peptacetobacter</taxon>
    </lineage>
</organism>
<keyword evidence="8" id="KW-0378">Hydrolase</keyword>
<keyword evidence="12" id="KW-1185">Reference proteome</keyword>
<evidence type="ECO:0000259" key="10">
    <source>
        <dbReference type="PROSITE" id="PS50879"/>
    </source>
</evidence>
<dbReference type="PROSITE" id="PS50879">
    <property type="entry name" value="RNASE_H_1"/>
    <property type="match status" value="1"/>
</dbReference>
<dbReference type="InterPro" id="IPR012337">
    <property type="entry name" value="RNaseH-like_sf"/>
</dbReference>
<evidence type="ECO:0000256" key="7">
    <source>
        <dbReference type="ARBA" id="ARBA00022759"/>
    </source>
</evidence>
<keyword evidence="7" id="KW-0255">Endonuclease</keyword>
<dbReference type="FunFam" id="3.40.970.10:FF:000001">
    <property type="entry name" value="Ribonuclease H1"/>
    <property type="match status" value="1"/>
</dbReference>
<keyword evidence="11" id="KW-0695">RNA-directed DNA polymerase</keyword>
<evidence type="ECO:0000256" key="5">
    <source>
        <dbReference type="ARBA" id="ARBA00022722"/>
    </source>
</evidence>
<dbReference type="Gene3D" id="3.40.970.10">
    <property type="entry name" value="Ribonuclease H1, N-terminal domain"/>
    <property type="match status" value="1"/>
</dbReference>
<dbReference type="PANTHER" id="PTHR10642">
    <property type="entry name" value="RIBONUCLEASE H1"/>
    <property type="match status" value="1"/>
</dbReference>
<dbReference type="InterPro" id="IPR011320">
    <property type="entry name" value="RNase_H1_N"/>
</dbReference>
<reference evidence="11 12" key="1">
    <citation type="submission" date="2019-02" db="EMBL/GenBank/DDBJ databases">
        <title>Peptostreptococcaceae bacterium ZHW00191 nov., a new bacterium isolated from the human gut.</title>
        <authorList>
            <person name="Zhou H.-W."/>
            <person name="Chen X.-J."/>
        </authorList>
    </citation>
    <scope>NUCLEOTIDE SEQUENCE [LARGE SCALE GENOMIC DNA]</scope>
    <source>
        <strain evidence="11 12">ZHW00191</strain>
    </source>
</reference>
<protein>
    <recommendedName>
        <fullName evidence="4">ribonuclease H</fullName>
        <ecNumber evidence="4">3.1.26.4</ecNumber>
    </recommendedName>
</protein>
<name>A0A544QYP4_9FIRM</name>
<evidence type="ECO:0000256" key="9">
    <source>
        <dbReference type="ARBA" id="ARBA00022842"/>
    </source>
</evidence>
<dbReference type="EC" id="3.1.26.4" evidence="4"/>
<keyword evidence="6" id="KW-0479">Metal-binding</keyword>
<keyword evidence="11" id="KW-0548">Nucleotidyltransferase</keyword>
<evidence type="ECO:0000313" key="11">
    <source>
        <dbReference type="EMBL" id="TQQ85824.1"/>
    </source>
</evidence>